<dbReference type="KEGG" id="mpp:MICPUCDRAFT_53466"/>
<dbReference type="AlphaFoldDB" id="C1N6W6"/>
<dbReference type="OrthoDB" id="166375at2759"/>
<feature type="compositionally biased region" description="Basic and acidic residues" evidence="5">
    <location>
        <begin position="80"/>
        <end position="111"/>
    </location>
</feature>
<dbReference type="Gene3D" id="3.90.70.200">
    <property type="entry name" value="Plus-3 domain"/>
    <property type="match status" value="1"/>
</dbReference>
<feature type="region of interest" description="Disordered" evidence="5">
    <location>
        <begin position="80"/>
        <end position="223"/>
    </location>
</feature>
<comment type="subcellular location">
    <subcellularLocation>
        <location evidence="1">Nucleus</location>
    </subcellularLocation>
</comment>
<name>C1N6W6_MICPC</name>
<evidence type="ECO:0000313" key="7">
    <source>
        <dbReference type="EMBL" id="EEH51998.1"/>
    </source>
</evidence>
<evidence type="ECO:0000259" key="6">
    <source>
        <dbReference type="PROSITE" id="PS51360"/>
    </source>
</evidence>
<dbReference type="Pfam" id="PF03126">
    <property type="entry name" value="Plus-3"/>
    <property type="match status" value="1"/>
</dbReference>
<feature type="compositionally biased region" description="Acidic residues" evidence="5">
    <location>
        <begin position="162"/>
        <end position="182"/>
    </location>
</feature>
<dbReference type="RefSeq" id="XP_003063625.1">
    <property type="nucleotide sequence ID" value="XM_003063579.1"/>
</dbReference>
<keyword evidence="2" id="KW-0805">Transcription regulation</keyword>
<dbReference type="STRING" id="564608.C1N6W6"/>
<evidence type="ECO:0000256" key="4">
    <source>
        <dbReference type="ARBA" id="ARBA00023242"/>
    </source>
</evidence>
<feature type="compositionally biased region" description="Basic and acidic residues" evidence="5">
    <location>
        <begin position="517"/>
        <end position="531"/>
    </location>
</feature>
<sequence length="636" mass="69458">MSDSEDIVATGKARSKRVMSDSDDDSDAPIRKRAASDDDSDGDAEDPNDPYGDGFGDDLMGDDDDRDRLLAMTELEREETLADRRDARAKIQDRKRIIQMAKEKKARDSGALKKKFKPSDATAGRKSGRVAGADAREPSKTKKALEDIAKKKRAAMDRRVDDDDDDDDSDDYDSDELEDEDLTGILPTREKASSRARGRARAGAFDDEYSDDDEEDDGGDRVPAAEAQIRKIILKRETLEKWVTEPYFEQCAPKCMVRIGIERNRETGENKYVVAEIVDVAEGKHGNYVLGEYSYGHHPQNKEPPKKTGKWLILRYGDASTDRAFSIDKVSNAEVTAGEYVKWCKKMEESGRRMPQLRDVAAAEENIKFASSYRYTSEDVQKMIQKKREGRDGLAPNLAMEKETIRRLIARAKAEGDDEAVETLTARLEVVMETLTKQLDKGGRQATMANINKRNNQLNDANLSRIASEQIARAASGAPDKSADDPFSRRKTKAATYYTINRDAEAAAAAAAAAGAKTDDDANAKTDDAKAGKKGPGSGLRTAAGPDLRSHAVVTAAKLSALVAAHSGVTIKGVEPSLAAAPDPTTRAGVSVGLLPALRRGLISGAGLTRGTNAMKPTGRTYSIQEYQARQGIEQE</sequence>
<feature type="domain" description="Plus3" evidence="6">
    <location>
        <begin position="223"/>
        <end position="372"/>
    </location>
</feature>
<evidence type="ECO:0000256" key="2">
    <source>
        <dbReference type="ARBA" id="ARBA00023015"/>
    </source>
</evidence>
<feature type="compositionally biased region" description="Acidic residues" evidence="5">
    <location>
        <begin position="205"/>
        <end position="218"/>
    </location>
</feature>
<dbReference type="PANTHER" id="PTHR13115:SF8">
    <property type="entry name" value="RNA POLYMERASE-ASSOCIATED PROTEIN RTF1 HOMOLOG"/>
    <property type="match status" value="1"/>
</dbReference>
<dbReference type="PROSITE" id="PS51360">
    <property type="entry name" value="PLUS3"/>
    <property type="match status" value="1"/>
</dbReference>
<dbReference type="PANTHER" id="PTHR13115">
    <property type="entry name" value="RNA POLYMERASE-ASSOCIATED PROTEIN RTF1 HOMOLOG"/>
    <property type="match status" value="1"/>
</dbReference>
<dbReference type="SMART" id="SM00719">
    <property type="entry name" value="Plus3"/>
    <property type="match status" value="1"/>
</dbReference>
<evidence type="ECO:0000256" key="5">
    <source>
        <dbReference type="SAM" id="MobiDB-lite"/>
    </source>
</evidence>
<dbReference type="InterPro" id="IPR036128">
    <property type="entry name" value="Plus3-like_sf"/>
</dbReference>
<dbReference type="GO" id="GO:1990269">
    <property type="term" value="F:RNA polymerase II C-terminal domain phosphoserine binding"/>
    <property type="evidence" value="ECO:0007669"/>
    <property type="project" value="TreeGrafter"/>
</dbReference>
<feature type="compositionally biased region" description="Acidic residues" evidence="5">
    <location>
        <begin position="37"/>
        <end position="48"/>
    </location>
</feature>
<dbReference type="GO" id="GO:0016593">
    <property type="term" value="C:Cdc73/Paf1 complex"/>
    <property type="evidence" value="ECO:0007669"/>
    <property type="project" value="TreeGrafter"/>
</dbReference>
<gene>
    <name evidence="7" type="ORF">MICPUCDRAFT_53466</name>
</gene>
<evidence type="ECO:0000256" key="3">
    <source>
        <dbReference type="ARBA" id="ARBA00023163"/>
    </source>
</evidence>
<feature type="region of interest" description="Disordered" evidence="5">
    <location>
        <begin position="515"/>
        <end position="546"/>
    </location>
</feature>
<evidence type="ECO:0000256" key="1">
    <source>
        <dbReference type="ARBA" id="ARBA00004123"/>
    </source>
</evidence>
<evidence type="ECO:0000313" key="8">
    <source>
        <dbReference type="Proteomes" id="UP000001876"/>
    </source>
</evidence>
<protein>
    <submittedName>
        <fullName evidence="7">PAF1 complex protein Rtf1</fullName>
    </submittedName>
</protein>
<feature type="compositionally biased region" description="Acidic residues" evidence="5">
    <location>
        <begin position="55"/>
        <end position="65"/>
    </location>
</feature>
<dbReference type="EMBL" id="GG663749">
    <property type="protein sequence ID" value="EEH51998.1"/>
    <property type="molecule type" value="Genomic_DNA"/>
</dbReference>
<keyword evidence="8" id="KW-1185">Reference proteome</keyword>
<feature type="compositionally biased region" description="Basic and acidic residues" evidence="5">
    <location>
        <begin position="134"/>
        <end position="161"/>
    </location>
</feature>
<dbReference type="OMA" id="ISGCYAR"/>
<keyword evidence="4" id="KW-0539">Nucleus</keyword>
<accession>C1N6W6</accession>
<dbReference type="eggNOG" id="KOG2402">
    <property type="taxonomic scope" value="Eukaryota"/>
</dbReference>
<reference evidence="7 8" key="1">
    <citation type="journal article" date="2009" name="Science">
        <title>Green evolution and dynamic adaptations revealed by genomes of the marine picoeukaryotes Micromonas.</title>
        <authorList>
            <person name="Worden A.Z."/>
            <person name="Lee J.H."/>
            <person name="Mock T."/>
            <person name="Rouze P."/>
            <person name="Simmons M.P."/>
            <person name="Aerts A.L."/>
            <person name="Allen A.E."/>
            <person name="Cuvelier M.L."/>
            <person name="Derelle E."/>
            <person name="Everett M.V."/>
            <person name="Foulon E."/>
            <person name="Grimwood J."/>
            <person name="Gundlach H."/>
            <person name="Henrissat B."/>
            <person name="Napoli C."/>
            <person name="McDonald S.M."/>
            <person name="Parker M.S."/>
            <person name="Rombauts S."/>
            <person name="Salamov A."/>
            <person name="Von Dassow P."/>
            <person name="Badger J.H."/>
            <person name="Coutinho P.M."/>
            <person name="Demir E."/>
            <person name="Dubchak I."/>
            <person name="Gentemann C."/>
            <person name="Eikrem W."/>
            <person name="Gready J.E."/>
            <person name="John U."/>
            <person name="Lanier W."/>
            <person name="Lindquist E.A."/>
            <person name="Lucas S."/>
            <person name="Mayer K.F."/>
            <person name="Moreau H."/>
            <person name="Not F."/>
            <person name="Otillar R."/>
            <person name="Panaud O."/>
            <person name="Pangilinan J."/>
            <person name="Paulsen I."/>
            <person name="Piegu B."/>
            <person name="Poliakov A."/>
            <person name="Robbens S."/>
            <person name="Schmutz J."/>
            <person name="Toulza E."/>
            <person name="Wyss T."/>
            <person name="Zelensky A."/>
            <person name="Zhou K."/>
            <person name="Armbrust E.V."/>
            <person name="Bhattacharya D."/>
            <person name="Goodenough U.W."/>
            <person name="Van de Peer Y."/>
            <person name="Grigoriev I.V."/>
        </authorList>
    </citation>
    <scope>NUCLEOTIDE SEQUENCE [LARGE SCALE GENOMIC DNA]</scope>
    <source>
        <strain evidence="7 8">CCMP1545</strain>
    </source>
</reference>
<keyword evidence="3" id="KW-0804">Transcription</keyword>
<dbReference type="Proteomes" id="UP000001876">
    <property type="component" value="Unassembled WGS sequence"/>
</dbReference>
<dbReference type="SUPFAM" id="SSF159042">
    <property type="entry name" value="Plus3-like"/>
    <property type="match status" value="1"/>
</dbReference>
<dbReference type="GeneID" id="9689066"/>
<feature type="region of interest" description="Disordered" evidence="5">
    <location>
        <begin position="1"/>
        <end position="66"/>
    </location>
</feature>
<dbReference type="GO" id="GO:0003677">
    <property type="term" value="F:DNA binding"/>
    <property type="evidence" value="ECO:0007669"/>
    <property type="project" value="InterPro"/>
</dbReference>
<proteinExistence type="predicted"/>
<organism evidence="8">
    <name type="scientific">Micromonas pusilla (strain CCMP1545)</name>
    <name type="common">Picoplanktonic green alga</name>
    <dbReference type="NCBI Taxonomy" id="564608"/>
    <lineage>
        <taxon>Eukaryota</taxon>
        <taxon>Viridiplantae</taxon>
        <taxon>Chlorophyta</taxon>
        <taxon>Mamiellophyceae</taxon>
        <taxon>Mamiellales</taxon>
        <taxon>Mamiellaceae</taxon>
        <taxon>Micromonas</taxon>
    </lineage>
</organism>
<dbReference type="InterPro" id="IPR004343">
    <property type="entry name" value="Plus-3_dom"/>
</dbReference>